<proteinExistence type="inferred from homology"/>
<keyword evidence="2 8" id="KW-0813">Transport</keyword>
<feature type="domain" description="ABC transmembrane type-1" evidence="9">
    <location>
        <begin position="15"/>
        <end position="203"/>
    </location>
</feature>
<dbReference type="RefSeq" id="WP_344427276.1">
    <property type="nucleotide sequence ID" value="NZ_BAAANN010000030.1"/>
</dbReference>
<evidence type="ECO:0000256" key="5">
    <source>
        <dbReference type="ARBA" id="ARBA00022970"/>
    </source>
</evidence>
<evidence type="ECO:0000313" key="11">
    <source>
        <dbReference type="Proteomes" id="UP001501116"/>
    </source>
</evidence>
<feature type="transmembrane region" description="Helical" evidence="8">
    <location>
        <begin position="330"/>
        <end position="349"/>
    </location>
</feature>
<keyword evidence="3" id="KW-1003">Cell membrane</keyword>
<organism evidence="10 11">
    <name type="scientific">Amycolatopsis minnesotensis</name>
    <dbReference type="NCBI Taxonomy" id="337894"/>
    <lineage>
        <taxon>Bacteria</taxon>
        <taxon>Bacillati</taxon>
        <taxon>Actinomycetota</taxon>
        <taxon>Actinomycetes</taxon>
        <taxon>Pseudonocardiales</taxon>
        <taxon>Pseudonocardiaceae</taxon>
        <taxon>Amycolatopsis</taxon>
    </lineage>
</organism>
<feature type="transmembrane region" description="Helical" evidence="8">
    <location>
        <begin position="148"/>
        <end position="170"/>
    </location>
</feature>
<dbReference type="EMBL" id="BAAANN010000030">
    <property type="protein sequence ID" value="GAA1978641.1"/>
    <property type="molecule type" value="Genomic_DNA"/>
</dbReference>
<keyword evidence="4 8" id="KW-0812">Transmembrane</keyword>
<evidence type="ECO:0000313" key="10">
    <source>
        <dbReference type="EMBL" id="GAA1978641.1"/>
    </source>
</evidence>
<dbReference type="Gene3D" id="1.10.3720.10">
    <property type="entry name" value="MetI-like"/>
    <property type="match status" value="2"/>
</dbReference>
<feature type="transmembrane region" description="Helical" evidence="8">
    <location>
        <begin position="182"/>
        <end position="204"/>
    </location>
</feature>
<dbReference type="PROSITE" id="PS50928">
    <property type="entry name" value="ABC_TM1"/>
    <property type="match status" value="2"/>
</dbReference>
<dbReference type="InterPro" id="IPR010065">
    <property type="entry name" value="AA_ABC_transptr_permease_3TM"/>
</dbReference>
<feature type="transmembrane region" description="Helical" evidence="8">
    <location>
        <begin position="443"/>
        <end position="465"/>
    </location>
</feature>
<dbReference type="PANTHER" id="PTHR30614">
    <property type="entry name" value="MEMBRANE COMPONENT OF AMINO ACID ABC TRANSPORTER"/>
    <property type="match status" value="1"/>
</dbReference>
<evidence type="ECO:0000256" key="3">
    <source>
        <dbReference type="ARBA" id="ARBA00022475"/>
    </source>
</evidence>
<evidence type="ECO:0000256" key="1">
    <source>
        <dbReference type="ARBA" id="ARBA00004651"/>
    </source>
</evidence>
<evidence type="ECO:0000256" key="2">
    <source>
        <dbReference type="ARBA" id="ARBA00022448"/>
    </source>
</evidence>
<evidence type="ECO:0000259" key="9">
    <source>
        <dbReference type="PROSITE" id="PS50928"/>
    </source>
</evidence>
<comment type="caution">
    <text evidence="10">The sequence shown here is derived from an EMBL/GenBank/DDBJ whole genome shotgun (WGS) entry which is preliminary data.</text>
</comment>
<keyword evidence="5" id="KW-0029">Amino-acid transport</keyword>
<evidence type="ECO:0000256" key="6">
    <source>
        <dbReference type="ARBA" id="ARBA00022989"/>
    </source>
</evidence>
<name>A0ABN2S190_9PSEU</name>
<dbReference type="SUPFAM" id="SSF161098">
    <property type="entry name" value="MetI-like"/>
    <property type="match status" value="2"/>
</dbReference>
<feature type="transmembrane region" description="Helical" evidence="8">
    <location>
        <begin position="280"/>
        <end position="309"/>
    </location>
</feature>
<evidence type="ECO:0000256" key="7">
    <source>
        <dbReference type="ARBA" id="ARBA00023136"/>
    </source>
</evidence>
<feature type="transmembrane region" description="Helical" evidence="8">
    <location>
        <begin position="79"/>
        <end position="100"/>
    </location>
</feature>
<evidence type="ECO:0000256" key="4">
    <source>
        <dbReference type="ARBA" id="ARBA00022692"/>
    </source>
</evidence>
<dbReference type="InterPro" id="IPR043429">
    <property type="entry name" value="ArtM/GltK/GlnP/TcyL/YhdX-like"/>
</dbReference>
<dbReference type="PANTHER" id="PTHR30614:SF0">
    <property type="entry name" value="L-CYSTINE TRANSPORT SYSTEM PERMEASE PROTEIN TCYL"/>
    <property type="match status" value="1"/>
</dbReference>
<dbReference type="Proteomes" id="UP001501116">
    <property type="component" value="Unassembled WGS sequence"/>
</dbReference>
<protein>
    <recommendedName>
        <fullName evidence="9">ABC transmembrane type-1 domain-containing protein</fullName>
    </recommendedName>
</protein>
<gene>
    <name evidence="10" type="ORF">GCM10009754_63460</name>
</gene>
<keyword evidence="11" id="KW-1185">Reference proteome</keyword>
<feature type="domain" description="ABC transmembrane type-1" evidence="9">
    <location>
        <begin position="281"/>
        <end position="473"/>
    </location>
</feature>
<feature type="transmembrane region" description="Helical" evidence="8">
    <location>
        <begin position="238"/>
        <end position="260"/>
    </location>
</feature>
<keyword evidence="7 8" id="KW-0472">Membrane</keyword>
<feature type="transmembrane region" description="Helical" evidence="8">
    <location>
        <begin position="49"/>
        <end position="73"/>
    </location>
</feature>
<accession>A0ABN2S190</accession>
<dbReference type="InterPro" id="IPR000515">
    <property type="entry name" value="MetI-like"/>
</dbReference>
<reference evidence="10 11" key="1">
    <citation type="journal article" date="2019" name="Int. J. Syst. Evol. Microbiol.">
        <title>The Global Catalogue of Microorganisms (GCM) 10K type strain sequencing project: providing services to taxonomists for standard genome sequencing and annotation.</title>
        <authorList>
            <consortium name="The Broad Institute Genomics Platform"/>
            <consortium name="The Broad Institute Genome Sequencing Center for Infectious Disease"/>
            <person name="Wu L."/>
            <person name="Ma J."/>
        </authorList>
    </citation>
    <scope>NUCLEOTIDE SEQUENCE [LARGE SCALE GENOMIC DNA]</scope>
    <source>
        <strain evidence="10 11">JCM 14545</strain>
    </source>
</reference>
<evidence type="ECO:0000256" key="8">
    <source>
        <dbReference type="RuleBase" id="RU363032"/>
    </source>
</evidence>
<comment type="similarity">
    <text evidence="8">Belongs to the binding-protein-dependent transport system permease family.</text>
</comment>
<dbReference type="NCBIfam" id="TIGR01726">
    <property type="entry name" value="HEQRo_perm_3TM"/>
    <property type="match status" value="2"/>
</dbReference>
<feature type="transmembrane region" description="Helical" evidence="8">
    <location>
        <begin position="15"/>
        <end position="37"/>
    </location>
</feature>
<dbReference type="InterPro" id="IPR035906">
    <property type="entry name" value="MetI-like_sf"/>
</dbReference>
<dbReference type="CDD" id="cd06261">
    <property type="entry name" value="TM_PBP2"/>
    <property type="match status" value="2"/>
</dbReference>
<sequence length="494" mass="51458">MNVVLDNLGLLADGLLTTVELTALTVVVALPLGLLLVAARVSPVRPLRIVAGAYVELQQNIPLLVWIVLWVFALPEIGLTMPLATTVVVASGLYSAAYYAETVRAGINSVPLGQTEAARALGFGTVRTLASIVLPQALRAVVQPLGNLTIMVAMNTALAAAAGVVELTATAHRINLAAADPILLFTAAGVGYAALAVVISAITGRLERRLVLRRAGDAPGGGRLFDHPGPKTRRRTRIASVVATVFAIGASTAAVVRFAAAGQLDATLWSPFGTWPIWRYLLDGLGSTALAAVLSIALGAAGGLVVALARLSRFAVLRAVGRAYVEVIRVVPALLLVYVTLFALPGYGLDMPLLWKLVVPLAVSSAAGFAEVFRAGITGIDTGQREAAAAVGLRPAQVMRHVLLPQAVRRAAPALVSQCVGLLKDTSLGYVVNYGELLASGKVLATFTHALLPTYLVVALVYLVLNGTLSQLVRTLEARGRLLAGSAVNRTTAR</sequence>
<keyword evidence="6 8" id="KW-1133">Transmembrane helix</keyword>
<dbReference type="Pfam" id="PF00528">
    <property type="entry name" value="BPD_transp_1"/>
    <property type="match status" value="2"/>
</dbReference>
<comment type="subcellular location">
    <subcellularLocation>
        <location evidence="1 8">Cell membrane</location>
        <topology evidence="1 8">Multi-pass membrane protein</topology>
    </subcellularLocation>
</comment>